<evidence type="ECO:0000256" key="1">
    <source>
        <dbReference type="SAM" id="SignalP"/>
    </source>
</evidence>
<organism evidence="2 3">
    <name type="scientific">Cadophora malorum</name>
    <dbReference type="NCBI Taxonomy" id="108018"/>
    <lineage>
        <taxon>Eukaryota</taxon>
        <taxon>Fungi</taxon>
        <taxon>Dikarya</taxon>
        <taxon>Ascomycota</taxon>
        <taxon>Pezizomycotina</taxon>
        <taxon>Leotiomycetes</taxon>
        <taxon>Helotiales</taxon>
        <taxon>Ploettnerulaceae</taxon>
        <taxon>Cadophora</taxon>
    </lineage>
</organism>
<protein>
    <submittedName>
        <fullName evidence="2">Uncharacterized protein</fullName>
    </submittedName>
</protein>
<reference evidence="2" key="1">
    <citation type="submission" date="2021-02" db="EMBL/GenBank/DDBJ databases">
        <title>Genome sequence Cadophora malorum strain M34.</title>
        <authorList>
            <person name="Stefanovic E."/>
            <person name="Vu D."/>
            <person name="Scully C."/>
            <person name="Dijksterhuis J."/>
            <person name="Roader J."/>
            <person name="Houbraken J."/>
        </authorList>
    </citation>
    <scope>NUCLEOTIDE SEQUENCE</scope>
    <source>
        <strain evidence="2">M34</strain>
    </source>
</reference>
<keyword evidence="3" id="KW-1185">Reference proteome</keyword>
<sequence>MAKPARYGLLCLIALSYVPMVFCTPIANNDEPDHAKLDFVPYGEPMRDSITYVTQEAIDAYEKHGDCLPAFFDVTGENLRQANVSLWYNEFVVSKAMADTEAYQRFGEFAHFAREIMQTSDFECNLQSKGCNRIPSCKDVTNHLERRNLGLSTAELLDQARRIYLTFKQMDALAKYISNMHDLLSTVQSNIDGVIMSIISDFTTQASTESEIACMLINFVYEMAFQVVQTALSFGIGAVPGGAGELAIEAEKIVRIGENKKQKDFHANSHWIWTGIELIHRVARMEMEIDGMKWTDEWYGANAEMEQKNYQLVMGQAYVGGLCAEVGGNMPNQNWERATKMASYVSKAFMDMRAVLERLMKAVTNGNALQKGVSYFSLYLEHDEMFNAVQRLKQGNSVYEKYFIHIPPVNFMLTASSTMTQRFKESLITAALSNSKCYQKCANRPGDMKAQDACKSKWANVDSRYCPEEDEFTACQVQCFTTQTVGNRERTLIGKMALPQYALSVKQLLKDSLHHYHETGNVQPALGQLAGNGSSDILTLERTLNTEVSGLALPVCHSTSVKLTEFDDKVHFGLKYNQNQQFPCTCGDWRSSETPDFMARLGLASNQSDFQTGAAKELFTQICPHNLKHLPPLSRYLAYCSLGIQFPDKSTGKGPASYPKDHPDHWVHNMHQIHTGRGGHRHCDTIREQVKEMDEKAGNMAFCKKATPEMAEVVEQARAHAENSRGSFVVNYKEGCKQWLKNNRG</sequence>
<feature type="chain" id="PRO_5034278253" evidence="1">
    <location>
        <begin position="24"/>
        <end position="745"/>
    </location>
</feature>
<gene>
    <name evidence="2" type="ORF">IFR04_012099</name>
</gene>
<dbReference type="EMBL" id="JAFJYH010000250">
    <property type="protein sequence ID" value="KAG4414751.1"/>
    <property type="molecule type" value="Genomic_DNA"/>
</dbReference>
<feature type="signal peptide" evidence="1">
    <location>
        <begin position="1"/>
        <end position="23"/>
    </location>
</feature>
<dbReference type="OrthoDB" id="3435694at2759"/>
<name>A0A8H7T878_9HELO</name>
<dbReference type="AlphaFoldDB" id="A0A8H7T878"/>
<proteinExistence type="predicted"/>
<dbReference type="Proteomes" id="UP000664132">
    <property type="component" value="Unassembled WGS sequence"/>
</dbReference>
<evidence type="ECO:0000313" key="2">
    <source>
        <dbReference type="EMBL" id="KAG4414751.1"/>
    </source>
</evidence>
<accession>A0A8H7T878</accession>
<keyword evidence="1" id="KW-0732">Signal</keyword>
<evidence type="ECO:0000313" key="3">
    <source>
        <dbReference type="Proteomes" id="UP000664132"/>
    </source>
</evidence>
<comment type="caution">
    <text evidence="2">The sequence shown here is derived from an EMBL/GenBank/DDBJ whole genome shotgun (WGS) entry which is preliminary data.</text>
</comment>